<reference evidence="2" key="1">
    <citation type="submission" date="2020-02" db="EMBL/GenBank/DDBJ databases">
        <authorList>
            <person name="Meier V. D."/>
        </authorList>
    </citation>
    <scope>NUCLEOTIDE SEQUENCE</scope>
    <source>
        <strain evidence="2">AVDCRST_MAG64</strain>
    </source>
</reference>
<organism evidence="2">
    <name type="scientific">uncultured Phycisphaerae bacterium</name>
    <dbReference type="NCBI Taxonomy" id="904963"/>
    <lineage>
        <taxon>Bacteria</taxon>
        <taxon>Pseudomonadati</taxon>
        <taxon>Planctomycetota</taxon>
        <taxon>Phycisphaerae</taxon>
        <taxon>environmental samples</taxon>
    </lineage>
</organism>
<evidence type="ECO:0000256" key="1">
    <source>
        <dbReference type="SAM" id="MobiDB-lite"/>
    </source>
</evidence>
<proteinExistence type="predicted"/>
<feature type="compositionally biased region" description="Low complexity" evidence="1">
    <location>
        <begin position="1"/>
        <end position="10"/>
    </location>
</feature>
<dbReference type="AlphaFoldDB" id="A0A6J4NHV1"/>
<accession>A0A6J4NHV1</accession>
<evidence type="ECO:0000313" key="2">
    <source>
        <dbReference type="EMBL" id="CAA9384958.1"/>
    </source>
</evidence>
<feature type="region of interest" description="Disordered" evidence="1">
    <location>
        <begin position="1"/>
        <end position="39"/>
    </location>
</feature>
<feature type="compositionally biased region" description="Basic and acidic residues" evidence="1">
    <location>
        <begin position="26"/>
        <end position="39"/>
    </location>
</feature>
<dbReference type="EMBL" id="CADCUQ010000210">
    <property type="protein sequence ID" value="CAA9384958.1"/>
    <property type="molecule type" value="Genomic_DNA"/>
</dbReference>
<protein>
    <submittedName>
        <fullName evidence="2">Uncharacterized protein</fullName>
    </submittedName>
</protein>
<gene>
    <name evidence="2" type="ORF">AVDCRST_MAG64-865</name>
</gene>
<feature type="non-terminal residue" evidence="2">
    <location>
        <position position="1"/>
    </location>
</feature>
<sequence>ATTCRRLPVGNRRRGPPPPLPAAPRPDARPRPGRRDGGG</sequence>
<name>A0A6J4NHV1_9BACT</name>
<feature type="non-terminal residue" evidence="2">
    <location>
        <position position="39"/>
    </location>
</feature>